<protein>
    <submittedName>
        <fullName evidence="2">Ribonuclease D</fullName>
    </submittedName>
</protein>
<evidence type="ECO:0000259" key="1">
    <source>
        <dbReference type="PROSITE" id="PS50967"/>
    </source>
</evidence>
<dbReference type="Pfam" id="PF18305">
    <property type="entry name" value="DNA_pol_A_exoN"/>
    <property type="match status" value="1"/>
</dbReference>
<dbReference type="InterPro" id="IPR012337">
    <property type="entry name" value="RNaseH-like_sf"/>
</dbReference>
<dbReference type="InterPro" id="IPR041605">
    <property type="entry name" value="Exo_C"/>
</dbReference>
<dbReference type="CDD" id="cd06142">
    <property type="entry name" value="RNaseD_exo"/>
    <property type="match status" value="1"/>
</dbReference>
<feature type="domain" description="HRDC" evidence="1">
    <location>
        <begin position="219"/>
        <end position="298"/>
    </location>
</feature>
<dbReference type="OrthoDB" id="144122at2"/>
<dbReference type="GO" id="GO:0003676">
    <property type="term" value="F:nucleic acid binding"/>
    <property type="evidence" value="ECO:0007669"/>
    <property type="project" value="InterPro"/>
</dbReference>
<evidence type="ECO:0000313" key="3">
    <source>
        <dbReference type="Proteomes" id="UP000221653"/>
    </source>
</evidence>
<dbReference type="GO" id="GO:0006139">
    <property type="term" value="P:nucleobase-containing compound metabolic process"/>
    <property type="evidence" value="ECO:0007669"/>
    <property type="project" value="InterPro"/>
</dbReference>
<dbReference type="GO" id="GO:0000166">
    <property type="term" value="F:nucleotide binding"/>
    <property type="evidence" value="ECO:0007669"/>
    <property type="project" value="InterPro"/>
</dbReference>
<dbReference type="PANTHER" id="PTHR47649:SF1">
    <property type="entry name" value="RIBONUCLEASE D"/>
    <property type="match status" value="1"/>
</dbReference>
<dbReference type="SMART" id="SM00341">
    <property type="entry name" value="HRDC"/>
    <property type="match status" value="1"/>
</dbReference>
<dbReference type="STRING" id="1724.GCA_001044175_00982"/>
<dbReference type="InterPro" id="IPR010997">
    <property type="entry name" value="HRDC-like_sf"/>
</dbReference>
<dbReference type="AlphaFoldDB" id="A0A2A9DRI6"/>
<dbReference type="SUPFAM" id="SSF53098">
    <property type="entry name" value="Ribonuclease H-like"/>
    <property type="match status" value="1"/>
</dbReference>
<dbReference type="EMBL" id="PDJF01000001">
    <property type="protein sequence ID" value="PFG28592.1"/>
    <property type="molecule type" value="Genomic_DNA"/>
</dbReference>
<reference evidence="2 3" key="1">
    <citation type="submission" date="2017-10" db="EMBL/GenBank/DDBJ databases">
        <title>Sequencing the genomes of 1000 actinobacteria strains.</title>
        <authorList>
            <person name="Klenk H.-P."/>
        </authorList>
    </citation>
    <scope>NUCLEOTIDE SEQUENCE [LARGE SCALE GENOMIC DNA]</scope>
    <source>
        <strain evidence="2 3">DSM 20688</strain>
    </source>
</reference>
<dbReference type="InterPro" id="IPR051086">
    <property type="entry name" value="RNase_D-like"/>
</dbReference>
<dbReference type="PANTHER" id="PTHR47649">
    <property type="entry name" value="RIBONUCLEASE D"/>
    <property type="match status" value="1"/>
</dbReference>
<dbReference type="Gene3D" id="3.30.420.10">
    <property type="entry name" value="Ribonuclease H-like superfamily/Ribonuclease H"/>
    <property type="match status" value="1"/>
</dbReference>
<dbReference type="Proteomes" id="UP000221653">
    <property type="component" value="Unassembled WGS sequence"/>
</dbReference>
<gene>
    <name evidence="2" type="ORF">ATK06_1704</name>
</gene>
<evidence type="ECO:0000313" key="2">
    <source>
        <dbReference type="EMBL" id="PFG28592.1"/>
    </source>
</evidence>
<dbReference type="Pfam" id="PF00570">
    <property type="entry name" value="HRDC"/>
    <property type="match status" value="1"/>
</dbReference>
<accession>A0A2A9DRI6</accession>
<dbReference type="InterPro" id="IPR002121">
    <property type="entry name" value="HRDC_dom"/>
</dbReference>
<dbReference type="InterPro" id="IPR044876">
    <property type="entry name" value="HRDC_dom_sf"/>
</dbReference>
<dbReference type="Gene3D" id="1.10.150.80">
    <property type="entry name" value="HRDC domain"/>
    <property type="match status" value="2"/>
</dbReference>
<dbReference type="InterPro" id="IPR036397">
    <property type="entry name" value="RNaseH_sf"/>
</dbReference>
<dbReference type="SMART" id="SM00474">
    <property type="entry name" value="35EXOc"/>
    <property type="match status" value="1"/>
</dbReference>
<organism evidence="2 3">
    <name type="scientific">Corynebacterium renale</name>
    <dbReference type="NCBI Taxonomy" id="1724"/>
    <lineage>
        <taxon>Bacteria</taxon>
        <taxon>Bacillati</taxon>
        <taxon>Actinomycetota</taxon>
        <taxon>Actinomycetes</taxon>
        <taxon>Mycobacteriales</taxon>
        <taxon>Corynebacteriaceae</taxon>
        <taxon>Corynebacterium</taxon>
    </lineage>
</organism>
<dbReference type="InterPro" id="IPR002562">
    <property type="entry name" value="3'-5'_exonuclease_dom"/>
</dbReference>
<dbReference type="Pfam" id="PF01612">
    <property type="entry name" value="DNA_pol_A_exo1"/>
    <property type="match status" value="1"/>
</dbReference>
<keyword evidence="3" id="KW-1185">Reference proteome</keyword>
<dbReference type="SUPFAM" id="SSF47819">
    <property type="entry name" value="HRDC-like"/>
    <property type="match status" value="1"/>
</dbReference>
<name>A0A2A9DRI6_9CORY</name>
<proteinExistence type="predicted"/>
<sequence>MVELSQPREGIPKVYSTPDMFLEAAHALAAGHGPFAIDTERASAFRYDDRAFLIQVRREGAGTYLFAPEGHRDAFASIVSPILSGESWVMHAAHSDFPALNALDMYPGQLFDTEVAGRLVGAARVNLGSMVEHYLDIRLSKNHGAENWSRTPLPESWLVYAALDVEVLIELSEALTIQLVHTGKMSVADEEFNAIIAKGRSLGLKHHWYDMKGMSTLKTRRQRAVARMLWERRDKIAREKDLCPSSLLHDKVIIAAAKAPPHNQSDFQDLDGWRGRYARYVRQWKSAVEQANASPRCQWPLHNEPELGAPRSLSTWRRIAPEAAEIYDAIREELNSTADRLEIKPENLLETRVLKNTVWKAAYENTLRDAHAIAIYMSSQGARTWQIEATLSAITSGLAR</sequence>
<dbReference type="GO" id="GO:0008408">
    <property type="term" value="F:3'-5' exonuclease activity"/>
    <property type="evidence" value="ECO:0007669"/>
    <property type="project" value="InterPro"/>
</dbReference>
<comment type="caution">
    <text evidence="2">The sequence shown here is derived from an EMBL/GenBank/DDBJ whole genome shotgun (WGS) entry which is preliminary data.</text>
</comment>
<dbReference type="PROSITE" id="PS50967">
    <property type="entry name" value="HRDC"/>
    <property type="match status" value="1"/>
</dbReference>